<reference evidence="5 6" key="1">
    <citation type="submission" date="2016-11" db="EMBL/GenBank/DDBJ databases">
        <authorList>
            <person name="Jaros S."/>
            <person name="Januszkiewicz K."/>
            <person name="Wedrychowicz H."/>
        </authorList>
    </citation>
    <scope>NUCLEOTIDE SEQUENCE [LARGE SCALE GENOMIC DNA]</scope>
    <source>
        <strain evidence="5 6">ATCC 23634</strain>
    </source>
</reference>
<dbReference type="PRINTS" id="PR00036">
    <property type="entry name" value="HTHLACI"/>
</dbReference>
<evidence type="ECO:0000313" key="6">
    <source>
        <dbReference type="Proteomes" id="UP000183447"/>
    </source>
</evidence>
<dbReference type="GO" id="GO:0003700">
    <property type="term" value="F:DNA-binding transcription factor activity"/>
    <property type="evidence" value="ECO:0007669"/>
    <property type="project" value="TreeGrafter"/>
</dbReference>
<keyword evidence="6" id="KW-1185">Reference proteome</keyword>
<dbReference type="SMART" id="SM00354">
    <property type="entry name" value="HTH_LACI"/>
    <property type="match status" value="1"/>
</dbReference>
<dbReference type="PROSITE" id="PS00356">
    <property type="entry name" value="HTH_LACI_1"/>
    <property type="match status" value="1"/>
</dbReference>
<keyword evidence="3" id="KW-0804">Transcription</keyword>
<dbReference type="SUPFAM" id="SSF53822">
    <property type="entry name" value="Periplasmic binding protein-like I"/>
    <property type="match status" value="1"/>
</dbReference>
<proteinExistence type="predicted"/>
<evidence type="ECO:0000259" key="4">
    <source>
        <dbReference type="PROSITE" id="PS50932"/>
    </source>
</evidence>
<dbReference type="GO" id="GO:0000976">
    <property type="term" value="F:transcription cis-regulatory region binding"/>
    <property type="evidence" value="ECO:0007669"/>
    <property type="project" value="TreeGrafter"/>
</dbReference>
<organism evidence="5 6">
    <name type="scientific">Devosia enhydra</name>
    <dbReference type="NCBI Taxonomy" id="665118"/>
    <lineage>
        <taxon>Bacteria</taxon>
        <taxon>Pseudomonadati</taxon>
        <taxon>Pseudomonadota</taxon>
        <taxon>Alphaproteobacteria</taxon>
        <taxon>Hyphomicrobiales</taxon>
        <taxon>Devosiaceae</taxon>
        <taxon>Devosia</taxon>
    </lineage>
</organism>
<keyword evidence="1" id="KW-0805">Transcription regulation</keyword>
<evidence type="ECO:0000313" key="5">
    <source>
        <dbReference type="EMBL" id="SFZ86337.1"/>
    </source>
</evidence>
<protein>
    <submittedName>
        <fullName evidence="5">Transcriptional regulator, LacI family</fullName>
    </submittedName>
</protein>
<dbReference type="PANTHER" id="PTHR30146:SF138">
    <property type="entry name" value="TRANSCRIPTIONAL REGULATORY PROTEIN"/>
    <property type="match status" value="1"/>
</dbReference>
<evidence type="ECO:0000256" key="2">
    <source>
        <dbReference type="ARBA" id="ARBA00023125"/>
    </source>
</evidence>
<dbReference type="Proteomes" id="UP000183447">
    <property type="component" value="Unassembled WGS sequence"/>
</dbReference>
<evidence type="ECO:0000256" key="1">
    <source>
        <dbReference type="ARBA" id="ARBA00023015"/>
    </source>
</evidence>
<dbReference type="Gene3D" id="1.10.260.40">
    <property type="entry name" value="lambda repressor-like DNA-binding domains"/>
    <property type="match status" value="1"/>
</dbReference>
<accession>A0A1K2I1X8</accession>
<dbReference type="AlphaFoldDB" id="A0A1K2I1X8"/>
<dbReference type="InterPro" id="IPR028082">
    <property type="entry name" value="Peripla_BP_I"/>
</dbReference>
<dbReference type="STRING" id="665118.SAMN02983003_3517"/>
<dbReference type="InterPro" id="IPR000843">
    <property type="entry name" value="HTH_LacI"/>
</dbReference>
<dbReference type="InterPro" id="IPR046335">
    <property type="entry name" value="LacI/GalR-like_sensor"/>
</dbReference>
<dbReference type="Pfam" id="PF13377">
    <property type="entry name" value="Peripla_BP_3"/>
    <property type="match status" value="1"/>
</dbReference>
<dbReference type="PANTHER" id="PTHR30146">
    <property type="entry name" value="LACI-RELATED TRANSCRIPTIONAL REPRESSOR"/>
    <property type="match status" value="1"/>
</dbReference>
<gene>
    <name evidence="5" type="ORF">SAMN02983003_3517</name>
</gene>
<evidence type="ECO:0000256" key="3">
    <source>
        <dbReference type="ARBA" id="ARBA00023163"/>
    </source>
</evidence>
<sequence length="334" mass="35697">MRGRATIKDIARETGVSNVTISRVVNTPDQVAPETRARVEAAMARLGYVPNLAARAMRTRATRTIGCLVPDILSFSNAAVAQAAERALAAEGYGMMLVSAGERPEDEVRALDMLRLHRVDGLLVYIGSESDARMIEALRGLETPLLVLDRTLPIAADTVFSDHGPAMREAVAYLRALGHRRIVFLSTEAPIRPVVERKRAFAEATGDLGESARIIGVRGPDKAHFRAEALFSGSDAATAVIVDGSRLLRSVVDAVRVLGLSVPGDLSIIGLDVEDVAPTMTPEVTRITRDYGEIGRTAARLVLDRITEGAKGPKRSALLGSHVVLKGSCGPAEH</sequence>
<dbReference type="SUPFAM" id="SSF47413">
    <property type="entry name" value="lambda repressor-like DNA-binding domains"/>
    <property type="match status" value="1"/>
</dbReference>
<dbReference type="Gene3D" id="3.40.50.2300">
    <property type="match status" value="2"/>
</dbReference>
<name>A0A1K2I1X8_9HYPH</name>
<dbReference type="InterPro" id="IPR010982">
    <property type="entry name" value="Lambda_DNA-bd_dom_sf"/>
</dbReference>
<dbReference type="Pfam" id="PF00356">
    <property type="entry name" value="LacI"/>
    <property type="match status" value="1"/>
</dbReference>
<dbReference type="CDD" id="cd01392">
    <property type="entry name" value="HTH_LacI"/>
    <property type="match status" value="1"/>
</dbReference>
<dbReference type="EMBL" id="FPKU01000003">
    <property type="protein sequence ID" value="SFZ86337.1"/>
    <property type="molecule type" value="Genomic_DNA"/>
</dbReference>
<dbReference type="PROSITE" id="PS50932">
    <property type="entry name" value="HTH_LACI_2"/>
    <property type="match status" value="1"/>
</dbReference>
<feature type="domain" description="HTH lacI-type" evidence="4">
    <location>
        <begin position="5"/>
        <end position="59"/>
    </location>
</feature>
<dbReference type="RefSeq" id="WP_072345826.1">
    <property type="nucleotide sequence ID" value="NZ_FPKU01000003.1"/>
</dbReference>
<keyword evidence="2" id="KW-0238">DNA-binding</keyword>